<dbReference type="NCBIfam" id="TIGR02289">
    <property type="entry name" value="M3_not_pepF"/>
    <property type="match status" value="1"/>
</dbReference>
<dbReference type="InterPro" id="IPR001567">
    <property type="entry name" value="Pept_M3A_M3B_dom"/>
</dbReference>
<organism evidence="8">
    <name type="scientific">bioreactor metagenome</name>
    <dbReference type="NCBI Taxonomy" id="1076179"/>
    <lineage>
        <taxon>unclassified sequences</taxon>
        <taxon>metagenomes</taxon>
        <taxon>ecological metagenomes</taxon>
    </lineage>
</organism>
<sequence>MEKFSEIVYKRPDMAALKKAMKQQLELLKKAKTYEEARAAYLASQEITAHAETSYVVASVRNTLDTTDKFYDGEMQFFNRALAMLMPISKAFIDAMLKTPFRAEFEAEFGKQLFTLAEMAQKSQSKKIIPELIAQGTTENNYKKTAAACKTTFRGEECNFYGLLKHMESPDREERKEAYLAWAKLYEDASEQLDKQFDKLIKLRVRMAKKLGLPGGYTELAYLDRHRADYGPKEVEQFRAQVKAVIVPAVAKLREEQAKRLGVEKLKYYDETCIFPDGNADPVGGEAELVAVAQRMYREISPETGEFFDFLCEYGLFDLATRPGKHLGGYCTYLADYKAPFIFSNFNGTAADVNVLTHEAGHAFAGYTAMRSQPLMDYMSSTSEVNEIHSMTMEHFAYPYTKDFFGEANVAKAKYAHLSGALSTIPYLVSVDEFQHRVYAKPEMTAKERRAIWHEIEQIYMPWRDYDGVPFLEEGGFWMQKQHIFLYPFYYVDYALAQVCAFEFYGRMKKDHSDAWKSYLALCRAGGSKGYFELLQLAGLSNPFVEGSVEKAVRHVIEELNV</sequence>
<dbReference type="EMBL" id="VSSQ01001078">
    <property type="protein sequence ID" value="MPM04871.1"/>
    <property type="molecule type" value="Genomic_DNA"/>
</dbReference>
<reference evidence="8" key="1">
    <citation type="submission" date="2019-08" db="EMBL/GenBank/DDBJ databases">
        <authorList>
            <person name="Kucharzyk K."/>
            <person name="Murdoch R.W."/>
            <person name="Higgins S."/>
            <person name="Loffler F."/>
        </authorList>
    </citation>
    <scope>NUCLEOTIDE SEQUENCE</scope>
</reference>
<evidence type="ECO:0000256" key="6">
    <source>
        <dbReference type="ARBA" id="ARBA00023049"/>
    </source>
</evidence>
<keyword evidence="2" id="KW-0645">Protease</keyword>
<evidence type="ECO:0000256" key="1">
    <source>
        <dbReference type="ARBA" id="ARBA00001947"/>
    </source>
</evidence>
<dbReference type="CDD" id="cd09606">
    <property type="entry name" value="M3B_PepF"/>
    <property type="match status" value="1"/>
</dbReference>
<dbReference type="GO" id="GO:0004222">
    <property type="term" value="F:metalloendopeptidase activity"/>
    <property type="evidence" value="ECO:0007669"/>
    <property type="project" value="InterPro"/>
</dbReference>
<evidence type="ECO:0000256" key="3">
    <source>
        <dbReference type="ARBA" id="ARBA00022723"/>
    </source>
</evidence>
<gene>
    <name evidence="8" type="ORF">SDC9_51152</name>
</gene>
<dbReference type="AlphaFoldDB" id="A0A644WN00"/>
<evidence type="ECO:0000256" key="5">
    <source>
        <dbReference type="ARBA" id="ARBA00022833"/>
    </source>
</evidence>
<dbReference type="GO" id="GO:0046872">
    <property type="term" value="F:metal ion binding"/>
    <property type="evidence" value="ECO:0007669"/>
    <property type="project" value="UniProtKB-KW"/>
</dbReference>
<accession>A0A644WN00</accession>
<evidence type="ECO:0000259" key="7">
    <source>
        <dbReference type="Pfam" id="PF01432"/>
    </source>
</evidence>
<keyword evidence="5" id="KW-0862">Zinc</keyword>
<comment type="cofactor">
    <cofactor evidence="1">
        <name>Zn(2+)</name>
        <dbReference type="ChEBI" id="CHEBI:29105"/>
    </cofactor>
</comment>
<name>A0A644WN00_9ZZZZ</name>
<feature type="domain" description="Peptidase M3A/M3B catalytic" evidence="7">
    <location>
        <begin position="166"/>
        <end position="270"/>
    </location>
</feature>
<keyword evidence="3" id="KW-0479">Metal-binding</keyword>
<evidence type="ECO:0000256" key="4">
    <source>
        <dbReference type="ARBA" id="ARBA00022801"/>
    </source>
</evidence>
<protein>
    <recommendedName>
        <fullName evidence="7">Peptidase M3A/M3B catalytic domain-containing protein</fullName>
    </recommendedName>
</protein>
<dbReference type="SUPFAM" id="SSF55486">
    <property type="entry name" value="Metalloproteases ('zincins'), catalytic domain"/>
    <property type="match status" value="1"/>
</dbReference>
<dbReference type="InterPro" id="IPR011976">
    <property type="entry name" value="Pept_M3B_oligopep-rel"/>
</dbReference>
<evidence type="ECO:0000313" key="8">
    <source>
        <dbReference type="EMBL" id="MPM04871.1"/>
    </source>
</evidence>
<dbReference type="GO" id="GO:0006508">
    <property type="term" value="P:proteolysis"/>
    <property type="evidence" value="ECO:0007669"/>
    <property type="project" value="UniProtKB-KW"/>
</dbReference>
<comment type="caution">
    <text evidence="8">The sequence shown here is derived from an EMBL/GenBank/DDBJ whole genome shotgun (WGS) entry which is preliminary data.</text>
</comment>
<keyword evidence="4" id="KW-0378">Hydrolase</keyword>
<feature type="domain" description="Peptidase M3A/M3B catalytic" evidence="7">
    <location>
        <begin position="312"/>
        <end position="547"/>
    </location>
</feature>
<evidence type="ECO:0000256" key="2">
    <source>
        <dbReference type="ARBA" id="ARBA00022670"/>
    </source>
</evidence>
<dbReference type="Pfam" id="PF01432">
    <property type="entry name" value="Peptidase_M3"/>
    <property type="match status" value="2"/>
</dbReference>
<proteinExistence type="predicted"/>
<keyword evidence="6" id="KW-0482">Metalloprotease</keyword>
<dbReference type="Gene3D" id="1.10.1370.30">
    <property type="match status" value="1"/>
</dbReference>